<comment type="caution">
    <text evidence="6">The sequence shown here is derived from an EMBL/GenBank/DDBJ whole genome shotgun (WGS) entry which is preliminary data.</text>
</comment>
<comment type="catalytic activity">
    <reaction evidence="4 5">
        <text>L-cysteine + L-glutamate + ATP = gamma-L-glutamyl-L-cysteine + ADP + phosphate + H(+)</text>
        <dbReference type="Rhea" id="RHEA:13285"/>
        <dbReference type="ChEBI" id="CHEBI:15378"/>
        <dbReference type="ChEBI" id="CHEBI:29985"/>
        <dbReference type="ChEBI" id="CHEBI:30616"/>
        <dbReference type="ChEBI" id="CHEBI:35235"/>
        <dbReference type="ChEBI" id="CHEBI:43474"/>
        <dbReference type="ChEBI" id="CHEBI:58173"/>
        <dbReference type="ChEBI" id="CHEBI:456216"/>
        <dbReference type="EC" id="6.3.2.2"/>
    </reaction>
</comment>
<dbReference type="GO" id="GO:0005524">
    <property type="term" value="F:ATP binding"/>
    <property type="evidence" value="ECO:0007669"/>
    <property type="project" value="UniProtKB-KW"/>
</dbReference>
<name>W7J4H5_9PSEU</name>
<reference evidence="6 7" key="1">
    <citation type="journal article" date="2014" name="Genome Announc.">
        <title>Draft Genome Sequence of the Antitrypanosomally Active Sponge-Associated Bacterium Actinokineospora sp. Strain EG49.</title>
        <authorList>
            <person name="Harjes J."/>
            <person name="Ryu T."/>
            <person name="Abdelmohsen U.R."/>
            <person name="Moitinho-Silva L."/>
            <person name="Horn H."/>
            <person name="Ravasi T."/>
            <person name="Hentschel U."/>
        </authorList>
    </citation>
    <scope>NUCLEOTIDE SEQUENCE [LARGE SCALE GENOMIC DNA]</scope>
    <source>
        <strain evidence="6 7">EG49</strain>
    </source>
</reference>
<dbReference type="InterPro" id="IPR006336">
    <property type="entry name" value="GCS2"/>
</dbReference>
<dbReference type="EC" id="6.3.2.2" evidence="5"/>
<dbReference type="GO" id="GO:0042398">
    <property type="term" value="P:modified amino acid biosynthetic process"/>
    <property type="evidence" value="ECO:0007669"/>
    <property type="project" value="InterPro"/>
</dbReference>
<evidence type="ECO:0000256" key="1">
    <source>
        <dbReference type="ARBA" id="ARBA00022598"/>
    </source>
</evidence>
<dbReference type="GO" id="GO:0004357">
    <property type="term" value="F:glutamate-cysteine ligase activity"/>
    <property type="evidence" value="ECO:0007669"/>
    <property type="project" value="UniProtKB-EC"/>
</dbReference>
<dbReference type="NCBIfam" id="TIGR02050">
    <property type="entry name" value="gshA_cyan_rel"/>
    <property type="match status" value="1"/>
</dbReference>
<dbReference type="EMBL" id="AYXG01000028">
    <property type="protein sequence ID" value="EWC63917.1"/>
    <property type="molecule type" value="Genomic_DNA"/>
</dbReference>
<evidence type="ECO:0000313" key="7">
    <source>
        <dbReference type="Proteomes" id="UP000019277"/>
    </source>
</evidence>
<evidence type="ECO:0000256" key="2">
    <source>
        <dbReference type="ARBA" id="ARBA00022741"/>
    </source>
</evidence>
<dbReference type="eggNOG" id="COG2170">
    <property type="taxonomic scope" value="Bacteria"/>
</dbReference>
<organism evidence="6 7">
    <name type="scientific">Actinokineospora spheciospongiae</name>
    <dbReference type="NCBI Taxonomy" id="909613"/>
    <lineage>
        <taxon>Bacteria</taxon>
        <taxon>Bacillati</taxon>
        <taxon>Actinomycetota</taxon>
        <taxon>Actinomycetes</taxon>
        <taxon>Pseudonocardiales</taxon>
        <taxon>Pseudonocardiaceae</taxon>
        <taxon>Actinokineospora</taxon>
    </lineage>
</organism>
<dbReference type="Pfam" id="PF04107">
    <property type="entry name" value="GCS2"/>
    <property type="match status" value="1"/>
</dbReference>
<sequence>MTIDSTTLTVGVEEEFFLVDPAGRLVDQGPETAERGAAAVEGDPDLKPELLRAMVESATGICHSAQQVAEELTELRVALAGAAREQGALLVATGTVPHQQPDFATVGPGARYRRITSHVGEFMFSGMTCGCHVHVGVEDTATALRAANHLRLWLPALITVCANSPFQDGRDTGYASTRHLLWERWPSAGPPPYLDSVEQYEELVEDMLATGAILDRKMVYFDVRPSDDHPTVETRISDVAPTPREAALLAVLVRTIVAEALDSDRDFPRVPTQVVRAAQWRAAKDGWGAVVPDPWADGHRPAPEIFADLIARHAPALRRSDELEFVRSTLSSLEETGDGATRQRAAGIDGVVAMLAAQTADTSMSGSGSVGASR</sequence>
<keyword evidence="7" id="KW-1185">Reference proteome</keyword>
<keyword evidence="3 5" id="KW-0067">ATP-binding</keyword>
<protein>
    <recommendedName>
        <fullName evidence="5">Putative glutamate--cysteine ligase 2</fullName>
        <ecNumber evidence="5">6.3.2.2</ecNumber>
    </recommendedName>
    <alternativeName>
        <fullName evidence="5">Gamma-glutamylcysteine synthetase 2</fullName>
        <shortName evidence="5">GCS 2</shortName>
        <shortName evidence="5">Gamma-GCS 2</shortName>
    </alternativeName>
</protein>
<dbReference type="InterPro" id="IPR014746">
    <property type="entry name" value="Gln_synth/guanido_kin_cat_dom"/>
</dbReference>
<dbReference type="HAMAP" id="MF_01609">
    <property type="entry name" value="Glu_cys_ligase_2"/>
    <property type="match status" value="1"/>
</dbReference>
<proteinExistence type="inferred from homology"/>
<dbReference type="PATRIC" id="fig|909613.9.peg.765"/>
<dbReference type="Gene3D" id="3.30.590.20">
    <property type="match status" value="1"/>
</dbReference>
<evidence type="ECO:0000256" key="5">
    <source>
        <dbReference type="HAMAP-Rule" id="MF_01609"/>
    </source>
</evidence>
<evidence type="ECO:0000256" key="4">
    <source>
        <dbReference type="ARBA" id="ARBA00048819"/>
    </source>
</evidence>
<dbReference type="OrthoDB" id="9803842at2"/>
<dbReference type="InterPro" id="IPR050141">
    <property type="entry name" value="GCL_type2/YbdK_subfam"/>
</dbReference>
<comment type="similarity">
    <text evidence="5">Belongs to the glutamate--cysteine ligase type 2 family. YbdK subfamily.</text>
</comment>
<dbReference type="PANTHER" id="PTHR36510:SF1">
    <property type="entry name" value="GLUTAMATE--CYSTEINE LIGASE 2-RELATED"/>
    <property type="match status" value="1"/>
</dbReference>
<dbReference type="RefSeq" id="WP_052020631.1">
    <property type="nucleotide sequence ID" value="NZ_AYXG01000028.1"/>
</dbReference>
<dbReference type="STRING" id="909613.UO65_0747"/>
<dbReference type="AlphaFoldDB" id="W7J4H5"/>
<dbReference type="PANTHER" id="PTHR36510">
    <property type="entry name" value="GLUTAMATE--CYSTEINE LIGASE 2-RELATED"/>
    <property type="match status" value="1"/>
</dbReference>
<keyword evidence="2 5" id="KW-0547">Nucleotide-binding</keyword>
<accession>W7J4H5</accession>
<dbReference type="Proteomes" id="UP000019277">
    <property type="component" value="Unassembled WGS sequence"/>
</dbReference>
<dbReference type="InterPro" id="IPR011793">
    <property type="entry name" value="YbdK"/>
</dbReference>
<keyword evidence="1 5" id="KW-0436">Ligase</keyword>
<dbReference type="NCBIfam" id="NF010041">
    <property type="entry name" value="PRK13517.1-1"/>
    <property type="match status" value="1"/>
</dbReference>
<dbReference type="SUPFAM" id="SSF55931">
    <property type="entry name" value="Glutamine synthetase/guanido kinase"/>
    <property type="match status" value="1"/>
</dbReference>
<evidence type="ECO:0000256" key="3">
    <source>
        <dbReference type="ARBA" id="ARBA00022840"/>
    </source>
</evidence>
<evidence type="ECO:0000313" key="6">
    <source>
        <dbReference type="EMBL" id="EWC63917.1"/>
    </source>
</evidence>
<comment type="function">
    <text evidence="5">ATP-dependent carboxylate-amine ligase which exhibits weak glutamate--cysteine ligase activity.</text>
</comment>
<gene>
    <name evidence="6" type="ORF">UO65_0747</name>
</gene>